<dbReference type="InterPro" id="IPR057983">
    <property type="entry name" value="NAA35-like_N"/>
</dbReference>
<name>A0A9W7LGI9_HIBTR</name>
<organism evidence="2 3">
    <name type="scientific">Hibiscus trionum</name>
    <name type="common">Flower of an hour</name>
    <dbReference type="NCBI Taxonomy" id="183268"/>
    <lineage>
        <taxon>Eukaryota</taxon>
        <taxon>Viridiplantae</taxon>
        <taxon>Streptophyta</taxon>
        <taxon>Embryophyta</taxon>
        <taxon>Tracheophyta</taxon>
        <taxon>Spermatophyta</taxon>
        <taxon>Magnoliopsida</taxon>
        <taxon>eudicotyledons</taxon>
        <taxon>Gunneridae</taxon>
        <taxon>Pentapetalae</taxon>
        <taxon>rosids</taxon>
        <taxon>malvids</taxon>
        <taxon>Malvales</taxon>
        <taxon>Malvaceae</taxon>
        <taxon>Malvoideae</taxon>
        <taxon>Hibiscus</taxon>
    </lineage>
</organism>
<feature type="domain" description="NAA35-like N-terminal" evidence="1">
    <location>
        <begin position="47"/>
        <end position="134"/>
    </location>
</feature>
<protein>
    <submittedName>
        <fullName evidence="2">MAK10 homologue</fullName>
    </submittedName>
</protein>
<dbReference type="PANTHER" id="PTHR21373:SF0">
    <property type="entry name" value="N-ALPHA-ACETYLTRANSFERASE 35, NATC AUXILIARY SUBUNIT"/>
    <property type="match status" value="1"/>
</dbReference>
<dbReference type="EMBL" id="BSYR01000001">
    <property type="protein sequence ID" value="GMI63572.1"/>
    <property type="molecule type" value="Genomic_DNA"/>
</dbReference>
<dbReference type="AlphaFoldDB" id="A0A9W7LGI9"/>
<evidence type="ECO:0000259" key="1">
    <source>
        <dbReference type="Pfam" id="PF04112"/>
    </source>
</evidence>
<dbReference type="PANTHER" id="PTHR21373">
    <property type="entry name" value="GLUCOSE REPRESSIBLE PROTEIN MAK10"/>
    <property type="match status" value="1"/>
</dbReference>
<evidence type="ECO:0000313" key="3">
    <source>
        <dbReference type="Proteomes" id="UP001165190"/>
    </source>
</evidence>
<dbReference type="OrthoDB" id="269405at2759"/>
<sequence>MSDNAVSQDASMDDHPPNLSSIPVGDSSLWADAFLPLQAACTGLKDGELIHGDNFNLFTAMSVLKIMDPKMDYGIVCTYYSIDEAIENGAAHIPIRPNSIIDVQCTIGIMDHLLACEAARHKGHSLAQTFFSCIMF</sequence>
<dbReference type="Pfam" id="PF04112">
    <property type="entry name" value="Mak10"/>
    <property type="match status" value="1"/>
</dbReference>
<keyword evidence="3" id="KW-1185">Reference proteome</keyword>
<reference evidence="2" key="1">
    <citation type="submission" date="2023-05" db="EMBL/GenBank/DDBJ databases">
        <title>Genome and transcriptome analyses reveal genes involved in the formation of fine ridges on petal epidermal cells in Hibiscus trionum.</title>
        <authorList>
            <person name="Koshimizu S."/>
            <person name="Masuda S."/>
            <person name="Ishii T."/>
            <person name="Shirasu K."/>
            <person name="Hoshino A."/>
            <person name="Arita M."/>
        </authorList>
    </citation>
    <scope>NUCLEOTIDE SEQUENCE</scope>
    <source>
        <strain evidence="2">Hamamatsu line</strain>
    </source>
</reference>
<dbReference type="InterPro" id="IPR007244">
    <property type="entry name" value="Naa35_N"/>
</dbReference>
<gene>
    <name evidence="2" type="ORF">HRI_000026500</name>
</gene>
<evidence type="ECO:0000313" key="2">
    <source>
        <dbReference type="EMBL" id="GMI63572.1"/>
    </source>
</evidence>
<dbReference type="Proteomes" id="UP001165190">
    <property type="component" value="Unassembled WGS sequence"/>
</dbReference>
<dbReference type="GO" id="GO:0031417">
    <property type="term" value="C:NatC complex"/>
    <property type="evidence" value="ECO:0007669"/>
    <property type="project" value="InterPro"/>
</dbReference>
<accession>A0A9W7LGI9</accession>
<proteinExistence type="predicted"/>
<comment type="caution">
    <text evidence="2">The sequence shown here is derived from an EMBL/GenBank/DDBJ whole genome shotgun (WGS) entry which is preliminary data.</text>
</comment>